<reference evidence="2" key="2">
    <citation type="submission" date="2020-11" db="EMBL/GenBank/DDBJ databases">
        <authorList>
            <person name="McCartney M.A."/>
            <person name="Auch B."/>
            <person name="Kono T."/>
            <person name="Mallez S."/>
            <person name="Becker A."/>
            <person name="Gohl D.M."/>
            <person name="Silverstein K.A.T."/>
            <person name="Koren S."/>
            <person name="Bechman K.B."/>
            <person name="Herman A."/>
            <person name="Abrahante J.E."/>
            <person name="Garbe J."/>
        </authorList>
    </citation>
    <scope>NUCLEOTIDE SEQUENCE</scope>
    <source>
        <strain evidence="2">Duluth1</strain>
        <tissue evidence="2">Whole animal</tissue>
    </source>
</reference>
<organism evidence="2 3">
    <name type="scientific">Dreissena polymorpha</name>
    <name type="common">Zebra mussel</name>
    <name type="synonym">Mytilus polymorpha</name>
    <dbReference type="NCBI Taxonomy" id="45954"/>
    <lineage>
        <taxon>Eukaryota</taxon>
        <taxon>Metazoa</taxon>
        <taxon>Spiralia</taxon>
        <taxon>Lophotrochozoa</taxon>
        <taxon>Mollusca</taxon>
        <taxon>Bivalvia</taxon>
        <taxon>Autobranchia</taxon>
        <taxon>Heteroconchia</taxon>
        <taxon>Euheterodonta</taxon>
        <taxon>Imparidentia</taxon>
        <taxon>Neoheterodontei</taxon>
        <taxon>Myida</taxon>
        <taxon>Dreissenoidea</taxon>
        <taxon>Dreissenidae</taxon>
        <taxon>Dreissena</taxon>
    </lineage>
</organism>
<name>A0A9D4HT66_DREPO</name>
<feature type="region of interest" description="Disordered" evidence="1">
    <location>
        <begin position="180"/>
        <end position="199"/>
    </location>
</feature>
<keyword evidence="3" id="KW-1185">Reference proteome</keyword>
<feature type="compositionally biased region" description="Basic and acidic residues" evidence="1">
    <location>
        <begin position="118"/>
        <end position="141"/>
    </location>
</feature>
<reference evidence="2" key="1">
    <citation type="journal article" date="2019" name="bioRxiv">
        <title>The Genome of the Zebra Mussel, Dreissena polymorpha: A Resource for Invasive Species Research.</title>
        <authorList>
            <person name="McCartney M.A."/>
            <person name="Auch B."/>
            <person name="Kono T."/>
            <person name="Mallez S."/>
            <person name="Zhang Y."/>
            <person name="Obille A."/>
            <person name="Becker A."/>
            <person name="Abrahante J.E."/>
            <person name="Garbe J."/>
            <person name="Badalamenti J.P."/>
            <person name="Herman A."/>
            <person name="Mangelson H."/>
            <person name="Liachko I."/>
            <person name="Sullivan S."/>
            <person name="Sone E.D."/>
            <person name="Koren S."/>
            <person name="Silverstein K.A.T."/>
            <person name="Beckman K.B."/>
            <person name="Gohl D.M."/>
        </authorList>
    </citation>
    <scope>NUCLEOTIDE SEQUENCE</scope>
    <source>
        <strain evidence="2">Duluth1</strain>
        <tissue evidence="2">Whole animal</tissue>
    </source>
</reference>
<accession>A0A9D4HT66</accession>
<gene>
    <name evidence="2" type="ORF">DPMN_054551</name>
</gene>
<dbReference type="AlphaFoldDB" id="A0A9D4HT66"/>
<dbReference type="EMBL" id="JAIWYP010000012">
    <property type="protein sequence ID" value="KAH3728593.1"/>
    <property type="molecule type" value="Genomic_DNA"/>
</dbReference>
<evidence type="ECO:0000313" key="3">
    <source>
        <dbReference type="Proteomes" id="UP000828390"/>
    </source>
</evidence>
<evidence type="ECO:0000256" key="1">
    <source>
        <dbReference type="SAM" id="MobiDB-lite"/>
    </source>
</evidence>
<comment type="caution">
    <text evidence="2">The sequence shown here is derived from an EMBL/GenBank/DDBJ whole genome shotgun (WGS) entry which is preliminary data.</text>
</comment>
<evidence type="ECO:0000313" key="2">
    <source>
        <dbReference type="EMBL" id="KAH3728593.1"/>
    </source>
</evidence>
<proteinExistence type="predicted"/>
<sequence length="199" mass="22889">MKLRICVIYFQYSSTIKKAYQPWLCSYINYIYYRKGKNAHDHENNVLEDTTNLHSIHDYTNITNQKTSDFEVINAMYIPADSIDPHQINQTDSSTRSMYAEVCELNVNRNAETDKLAVKSVSKESDESINRNAEIDERESSVPDVDPQYSVVQKNRDTESKAKKVSFCVSNQDVSALPIESHGTDDLYTQVNKKSETRK</sequence>
<feature type="region of interest" description="Disordered" evidence="1">
    <location>
        <begin position="118"/>
        <end position="163"/>
    </location>
</feature>
<dbReference type="Proteomes" id="UP000828390">
    <property type="component" value="Unassembled WGS sequence"/>
</dbReference>
<protein>
    <submittedName>
        <fullName evidence="2">Uncharacterized protein</fullName>
    </submittedName>
</protein>